<reference evidence="2" key="1">
    <citation type="submission" date="2019-10" db="EMBL/GenBank/DDBJ databases">
        <title>Draft genome sequence of Panacibacter sp. KCS-6.</title>
        <authorList>
            <person name="Yim K.J."/>
        </authorList>
    </citation>
    <scope>NUCLEOTIDE SEQUENCE</scope>
    <source>
        <strain evidence="2">KCS-6</strain>
    </source>
</reference>
<comment type="caution">
    <text evidence="2">The sequence shown here is derived from an EMBL/GenBank/DDBJ whole genome shotgun (WGS) entry which is preliminary data.</text>
</comment>
<evidence type="ECO:0000313" key="3">
    <source>
        <dbReference type="Proteomes" id="UP000598971"/>
    </source>
</evidence>
<feature type="signal peptide" evidence="1">
    <location>
        <begin position="1"/>
        <end position="26"/>
    </location>
</feature>
<evidence type="ECO:0000313" key="2">
    <source>
        <dbReference type="EMBL" id="NNV57386.1"/>
    </source>
</evidence>
<accession>A0A8J8FFW9</accession>
<protein>
    <submittedName>
        <fullName evidence="2">Uncharacterized protein</fullName>
    </submittedName>
</protein>
<feature type="chain" id="PRO_5035213735" evidence="1">
    <location>
        <begin position="27"/>
        <end position="136"/>
    </location>
</feature>
<name>A0A8J8FFW9_9BACT</name>
<gene>
    <name evidence="2" type="ORF">GD597_18080</name>
</gene>
<dbReference type="RefSeq" id="WP_171609334.1">
    <property type="nucleotide sequence ID" value="NZ_WHPF01000014.1"/>
</dbReference>
<organism evidence="2 3">
    <name type="scientific">Limnovirga soli</name>
    <dbReference type="NCBI Taxonomy" id="2656915"/>
    <lineage>
        <taxon>Bacteria</taxon>
        <taxon>Pseudomonadati</taxon>
        <taxon>Bacteroidota</taxon>
        <taxon>Chitinophagia</taxon>
        <taxon>Chitinophagales</taxon>
        <taxon>Chitinophagaceae</taxon>
        <taxon>Limnovirga</taxon>
    </lineage>
</organism>
<evidence type="ECO:0000256" key="1">
    <source>
        <dbReference type="SAM" id="SignalP"/>
    </source>
</evidence>
<sequence length="136" mass="14567">MKKLFAIALLLSFTLAFSLTATTSHAQLIKTVTLSKSSLSSTDTAYVVVSPDASYVSLELKAVKTSGTPAGKGYVYGIFPDGTNSTKLDSLTVTNVATDQTLLFAIPARINYKAYKIQFVSSGGVWVPTLYSLRRS</sequence>
<proteinExistence type="predicted"/>
<dbReference type="AlphaFoldDB" id="A0A8J8FFW9"/>
<dbReference type="Proteomes" id="UP000598971">
    <property type="component" value="Unassembled WGS sequence"/>
</dbReference>
<keyword evidence="1" id="KW-0732">Signal</keyword>
<dbReference type="EMBL" id="WHPF01000014">
    <property type="protein sequence ID" value="NNV57386.1"/>
    <property type="molecule type" value="Genomic_DNA"/>
</dbReference>
<keyword evidence="3" id="KW-1185">Reference proteome</keyword>